<dbReference type="EMBL" id="PEUA01000011">
    <property type="protein sequence ID" value="PIV43461.1"/>
    <property type="molecule type" value="Genomic_DNA"/>
</dbReference>
<protein>
    <submittedName>
        <fullName evidence="1">Uncharacterized protein</fullName>
    </submittedName>
</protein>
<reference evidence="2" key="1">
    <citation type="submission" date="2017-09" db="EMBL/GenBank/DDBJ databases">
        <title>Depth-based differentiation of microbial function through sediment-hosted aquifers and enrichment of novel symbionts in the deep terrestrial subsurface.</title>
        <authorList>
            <person name="Probst A.J."/>
            <person name="Ladd B."/>
            <person name="Jarett J.K."/>
            <person name="Geller-Mcgrath D.E."/>
            <person name="Sieber C.M.K."/>
            <person name="Emerson J.B."/>
            <person name="Anantharaman K."/>
            <person name="Thomas B.C."/>
            <person name="Malmstrom R."/>
            <person name="Stieglmeier M."/>
            <person name="Klingl A."/>
            <person name="Woyke T."/>
            <person name="Ryan C.M."/>
            <person name="Banfield J.F."/>
        </authorList>
    </citation>
    <scope>NUCLEOTIDE SEQUENCE [LARGE SCALE GENOMIC DNA]</scope>
</reference>
<gene>
    <name evidence="1" type="ORF">COS26_00480</name>
</gene>
<evidence type="ECO:0000313" key="1">
    <source>
        <dbReference type="EMBL" id="PIV43461.1"/>
    </source>
</evidence>
<proteinExistence type="predicted"/>
<sequence>MIRGITDTTFGGRMAKRISVFDFDSMRIEIITINKGNVYNLSFNDAPEGNDPDNARHQQIYSQMLSIFRFME</sequence>
<evidence type="ECO:0000313" key="2">
    <source>
        <dbReference type="Proteomes" id="UP000230304"/>
    </source>
</evidence>
<accession>A0A2M7D8L4</accession>
<name>A0A2M7D8L4_9BACT</name>
<comment type="caution">
    <text evidence="1">The sequence shown here is derived from an EMBL/GenBank/DDBJ whole genome shotgun (WGS) entry which is preliminary data.</text>
</comment>
<dbReference type="AlphaFoldDB" id="A0A2M7D8L4"/>
<organism evidence="1 2">
    <name type="scientific">Candidatus Nealsonbacteria bacterium CG02_land_8_20_14_3_00_40_11</name>
    <dbReference type="NCBI Taxonomy" id="1974700"/>
    <lineage>
        <taxon>Bacteria</taxon>
        <taxon>Candidatus Nealsoniibacteriota</taxon>
    </lineage>
</organism>
<dbReference type="Proteomes" id="UP000230304">
    <property type="component" value="Unassembled WGS sequence"/>
</dbReference>